<evidence type="ECO:0000256" key="2">
    <source>
        <dbReference type="PROSITE-ProRule" id="PRU00409"/>
    </source>
</evidence>
<dbReference type="GO" id="GO:0005524">
    <property type="term" value="F:ATP binding"/>
    <property type="evidence" value="ECO:0007669"/>
    <property type="project" value="UniProtKB-UniRule"/>
</dbReference>
<dbReference type="InterPro" id="IPR013651">
    <property type="entry name" value="ATP-grasp_RimK-type"/>
</dbReference>
<keyword evidence="2" id="KW-0067">ATP-binding</keyword>
<dbReference type="PANTHER" id="PTHR21621:SF0">
    <property type="entry name" value="BETA-CITRYLGLUTAMATE SYNTHASE B-RELATED"/>
    <property type="match status" value="1"/>
</dbReference>
<dbReference type="GO" id="GO:0009432">
    <property type="term" value="P:SOS response"/>
    <property type="evidence" value="ECO:0007669"/>
    <property type="project" value="TreeGrafter"/>
</dbReference>
<gene>
    <name evidence="4" type="ORF">SAMEA4873563_04713</name>
</gene>
<name>A0A486VZ65_KLEPN</name>
<keyword evidence="2" id="KW-0547">Nucleotide-binding</keyword>
<dbReference type="Pfam" id="PF08443">
    <property type="entry name" value="RimK"/>
    <property type="match status" value="1"/>
</dbReference>
<sequence>MIFLVTNKRDITMDYIVVELKKRGIKYFRLNTEDLPRSYCSMSDSSFMDWSISINGNTIKGIDVKAAYFRRPGNPEVPASITDPGIADYIQGEWNSFLKSLYSRLDSFWFCSPTNIILAEDKPKQLVVAKRLGFNIPESTITNSFEEIKSCSNSFQMIAKPLRQALFINNDAESIIFTNRLGQLDETDSSSLSLVPIIVQHEIIKKFDVRVTVVGKRVFSVAIYSQSHKETEVDWRKGSRIDLKHKPLELPTSLSSKCIDLVESLNLRFGAIDFICDEDDVFWFLEINPNGQWAWIENQTGLPIASSIVDELMRIGRYEF</sequence>
<dbReference type="GO" id="GO:0018169">
    <property type="term" value="F:ribosomal S6-glutamic acid ligase activity"/>
    <property type="evidence" value="ECO:0007669"/>
    <property type="project" value="TreeGrafter"/>
</dbReference>
<dbReference type="PROSITE" id="PS50975">
    <property type="entry name" value="ATP_GRASP"/>
    <property type="match status" value="1"/>
</dbReference>
<dbReference type="PANTHER" id="PTHR21621">
    <property type="entry name" value="RIBOSOMAL PROTEIN S6 MODIFICATION PROTEIN"/>
    <property type="match status" value="1"/>
</dbReference>
<evidence type="ECO:0000256" key="1">
    <source>
        <dbReference type="ARBA" id="ARBA00023211"/>
    </source>
</evidence>
<dbReference type="GO" id="GO:0016740">
    <property type="term" value="F:transferase activity"/>
    <property type="evidence" value="ECO:0007669"/>
    <property type="project" value="UniProtKB-KW"/>
</dbReference>
<keyword evidence="1" id="KW-0464">Manganese</keyword>
<dbReference type="SUPFAM" id="SSF56059">
    <property type="entry name" value="Glutathione synthetase ATP-binding domain-like"/>
    <property type="match status" value="1"/>
</dbReference>
<proteinExistence type="predicted"/>
<dbReference type="Gene3D" id="3.30.470.20">
    <property type="entry name" value="ATP-grasp fold, B domain"/>
    <property type="match status" value="1"/>
</dbReference>
<dbReference type="GO" id="GO:0046872">
    <property type="term" value="F:metal ion binding"/>
    <property type="evidence" value="ECO:0007669"/>
    <property type="project" value="InterPro"/>
</dbReference>
<dbReference type="AlphaFoldDB" id="A0A486VZ65"/>
<organism evidence="4">
    <name type="scientific">Klebsiella pneumoniae</name>
    <dbReference type="NCBI Taxonomy" id="573"/>
    <lineage>
        <taxon>Bacteria</taxon>
        <taxon>Pseudomonadati</taxon>
        <taxon>Pseudomonadota</taxon>
        <taxon>Gammaproteobacteria</taxon>
        <taxon>Enterobacterales</taxon>
        <taxon>Enterobacteriaceae</taxon>
        <taxon>Klebsiella/Raoultella group</taxon>
        <taxon>Klebsiella</taxon>
        <taxon>Klebsiella pneumoniae complex</taxon>
    </lineage>
</organism>
<reference evidence="4" key="1">
    <citation type="submission" date="2019-03" db="EMBL/GenBank/DDBJ databases">
        <authorList>
            <consortium name="Pathogen Informatics"/>
        </authorList>
    </citation>
    <scope>NUCLEOTIDE SEQUENCE</scope>
    <source>
        <strain evidence="4">5012STDY7626362</strain>
    </source>
</reference>
<protein>
    <submittedName>
        <fullName evidence="4">Glutathione synthase/Ribosomal protein S6 modification enzyme (Glutaminyl transferase)</fullName>
    </submittedName>
</protein>
<dbReference type="GO" id="GO:0005737">
    <property type="term" value="C:cytoplasm"/>
    <property type="evidence" value="ECO:0007669"/>
    <property type="project" value="TreeGrafter"/>
</dbReference>
<accession>A0A486VZ65</accession>
<keyword evidence="4" id="KW-0808">Transferase</keyword>
<feature type="domain" description="ATP-grasp" evidence="3">
    <location>
        <begin position="126"/>
        <end position="313"/>
    </location>
</feature>
<dbReference type="InterPro" id="IPR011761">
    <property type="entry name" value="ATP-grasp"/>
</dbReference>
<dbReference type="EMBL" id="CAAHDH010000008">
    <property type="protein sequence ID" value="VGM56130.1"/>
    <property type="molecule type" value="Genomic_DNA"/>
</dbReference>
<evidence type="ECO:0000313" key="4">
    <source>
        <dbReference type="EMBL" id="VGM56130.1"/>
    </source>
</evidence>
<evidence type="ECO:0000259" key="3">
    <source>
        <dbReference type="PROSITE" id="PS50975"/>
    </source>
</evidence>